<evidence type="ECO:0000259" key="1">
    <source>
        <dbReference type="Pfam" id="PF03050"/>
    </source>
</evidence>
<accession>A0A501WCM6</accession>
<dbReference type="Proteomes" id="UP000315901">
    <property type="component" value="Unassembled WGS sequence"/>
</dbReference>
<protein>
    <submittedName>
        <fullName evidence="2">Transposase</fullName>
    </submittedName>
</protein>
<dbReference type="InterPro" id="IPR052344">
    <property type="entry name" value="Transposase-related"/>
</dbReference>
<dbReference type="PANTHER" id="PTHR33678:SF1">
    <property type="entry name" value="BLL1576 PROTEIN"/>
    <property type="match status" value="1"/>
</dbReference>
<dbReference type="PANTHER" id="PTHR33678">
    <property type="entry name" value="BLL1576 PROTEIN"/>
    <property type="match status" value="1"/>
</dbReference>
<sequence>MARKSGVRILYWRANHPLGKCVATTSLLAYIITSKYTDGLPLYRLDGMLARLGHEIGRNNMANWIIRLDDVFKPLINLMREQQNLGRYIQSSTIMDLR</sequence>
<reference evidence="2 3" key="1">
    <citation type="submission" date="2019-06" db="EMBL/GenBank/DDBJ databases">
        <title>A novel bacterium of genus Marinomonas, isolated from coastal sand.</title>
        <authorList>
            <person name="Huang H."/>
            <person name="Mo K."/>
            <person name="Hu Y."/>
        </authorList>
    </citation>
    <scope>NUCLEOTIDE SEQUENCE [LARGE SCALE GENOMIC DNA]</scope>
    <source>
        <strain evidence="2 3">HB171799</strain>
    </source>
</reference>
<evidence type="ECO:0000313" key="3">
    <source>
        <dbReference type="Proteomes" id="UP000315901"/>
    </source>
</evidence>
<dbReference type="AlphaFoldDB" id="A0A501WCM6"/>
<comment type="caution">
    <text evidence="2">The sequence shown here is derived from an EMBL/GenBank/DDBJ whole genome shotgun (WGS) entry which is preliminary data.</text>
</comment>
<proteinExistence type="predicted"/>
<dbReference type="Pfam" id="PF03050">
    <property type="entry name" value="DDE_Tnp_IS66"/>
    <property type="match status" value="1"/>
</dbReference>
<organism evidence="2 3">
    <name type="scientific">Maribrevibacterium harenarium</name>
    <dbReference type="NCBI Taxonomy" id="2589817"/>
    <lineage>
        <taxon>Bacteria</taxon>
        <taxon>Pseudomonadati</taxon>
        <taxon>Pseudomonadota</taxon>
        <taxon>Gammaproteobacteria</taxon>
        <taxon>Oceanospirillales</taxon>
        <taxon>Oceanospirillaceae</taxon>
        <taxon>Maribrevibacterium</taxon>
    </lineage>
</organism>
<dbReference type="EMBL" id="VFRR01000076">
    <property type="protein sequence ID" value="TPE44597.1"/>
    <property type="molecule type" value="Genomic_DNA"/>
</dbReference>
<feature type="domain" description="Transposase IS66 central" evidence="1">
    <location>
        <begin position="20"/>
        <end position="82"/>
    </location>
</feature>
<dbReference type="InterPro" id="IPR004291">
    <property type="entry name" value="Transposase_IS66_central"/>
</dbReference>
<dbReference type="OrthoDB" id="9800877at2"/>
<name>A0A501WCM6_9GAMM</name>
<gene>
    <name evidence="2" type="ORF">FJM67_16775</name>
</gene>
<evidence type="ECO:0000313" key="2">
    <source>
        <dbReference type="EMBL" id="TPE44597.1"/>
    </source>
</evidence>
<keyword evidence="3" id="KW-1185">Reference proteome</keyword>